<evidence type="ECO:0000313" key="1">
    <source>
        <dbReference type="EMBL" id="KXU99232.1"/>
    </source>
</evidence>
<dbReference type="RefSeq" id="WP_062497856.1">
    <property type="nucleotide sequence ID" value="NZ_LHZB01000121.1"/>
</dbReference>
<dbReference type="PATRIC" id="fig|442.7.peg.40"/>
<dbReference type="EMBL" id="LHZB01000121">
    <property type="protein sequence ID" value="KXU99232.1"/>
    <property type="molecule type" value="Genomic_DNA"/>
</dbReference>
<proteinExistence type="predicted"/>
<protein>
    <submittedName>
        <fullName evidence="1">Uncharacterized protein</fullName>
    </submittedName>
</protein>
<dbReference type="Proteomes" id="UP000075573">
    <property type="component" value="Unassembled WGS sequence"/>
</dbReference>
<name>A0A149QPJ6_9PROT</name>
<evidence type="ECO:0000313" key="2">
    <source>
        <dbReference type="Proteomes" id="UP000075573"/>
    </source>
</evidence>
<gene>
    <name evidence="1" type="ORF">AD929_15665</name>
</gene>
<dbReference type="AlphaFoldDB" id="A0A149QPJ6"/>
<organism evidence="1 2">
    <name type="scientific">Gluconobacter potus</name>
    <dbReference type="NCBI Taxonomy" id="2724927"/>
    <lineage>
        <taxon>Bacteria</taxon>
        <taxon>Pseudomonadati</taxon>
        <taxon>Pseudomonadota</taxon>
        <taxon>Alphaproteobacteria</taxon>
        <taxon>Acetobacterales</taxon>
        <taxon>Acetobacteraceae</taxon>
        <taxon>Gluconobacter</taxon>
    </lineage>
</organism>
<reference evidence="1 2" key="1">
    <citation type="submission" date="2015-06" db="EMBL/GenBank/DDBJ databases">
        <title>Improved classification and identification of acetic acid bacteria using matrix-assisted laser desorption/ionization time-of-flight mass spectrometry; Gluconobacter nephelii and Gluconobacter uchimurae are later heterotypic synonyms of Gluconobacter japonicus and Gluconobacter oxydans, respectively.</title>
        <authorList>
            <person name="Li L."/>
            <person name="Cleenwerck I."/>
            <person name="De Vuyst L."/>
            <person name="Vandamme P."/>
        </authorList>
    </citation>
    <scope>NUCLEOTIDE SEQUENCE [LARGE SCALE GENOMIC DNA]</scope>
    <source>
        <strain evidence="1 2">LMG 1764</strain>
    </source>
</reference>
<accession>A0A149QPJ6</accession>
<comment type="caution">
    <text evidence="1">The sequence shown here is derived from an EMBL/GenBank/DDBJ whole genome shotgun (WGS) entry which is preliminary data.</text>
</comment>
<sequence>MPIPAEITLEDGRKFTLKEVDPGDMLDLIEAAGSAMSGASAGAWLGYAQQIATVSEIDDVPVPFPKTKEEVKALARRLGNSGVVALQKVFMADQEAVSGVEAAKN</sequence>